<dbReference type="PANTHER" id="PTHR31784:SF2">
    <property type="entry name" value="BIOGENESIS OF LYSOSOME-RELATED ORGANELLES COMPLEX 1 SUBUNIT 5"/>
    <property type="match status" value="1"/>
</dbReference>
<comment type="similarity">
    <text evidence="1">Belongs to the BLOC1S5 family.</text>
</comment>
<name>A0AAD9MVR1_9ANNE</name>
<evidence type="ECO:0000313" key="4">
    <source>
        <dbReference type="Proteomes" id="UP001208570"/>
    </source>
</evidence>
<evidence type="ECO:0000313" key="3">
    <source>
        <dbReference type="EMBL" id="KAK2144774.1"/>
    </source>
</evidence>
<dbReference type="InterPro" id="IPR017243">
    <property type="entry name" value="Bloc1s5"/>
</dbReference>
<evidence type="ECO:0000256" key="2">
    <source>
        <dbReference type="ARBA" id="ARBA00019580"/>
    </source>
</evidence>
<sequence>MTATHSVDNFVQILGDLYSRLFDHRPSLSGEINYFIKEFEVKRGNQDLSRLKKTLSNSEAISEHLQDASNLQLHHYLPHISEQVNSARKCASVIQENEAKTGRNIWLEERQHQRVEEWSVFMNEMCSKSAAVDKEFDDELQKVANYYKEMENKLHVIDDMPQ</sequence>
<gene>
    <name evidence="3" type="ORF">LSH36_732g01015</name>
</gene>
<reference evidence="3" key="1">
    <citation type="journal article" date="2023" name="Mol. Biol. Evol.">
        <title>Third-Generation Sequencing Reveals the Adaptive Role of the Epigenome in Three Deep-Sea Polychaetes.</title>
        <authorList>
            <person name="Perez M."/>
            <person name="Aroh O."/>
            <person name="Sun Y."/>
            <person name="Lan Y."/>
            <person name="Juniper S.K."/>
            <person name="Young C.R."/>
            <person name="Angers B."/>
            <person name="Qian P.Y."/>
        </authorList>
    </citation>
    <scope>NUCLEOTIDE SEQUENCE</scope>
    <source>
        <strain evidence="3">P08H-3</strain>
    </source>
</reference>
<keyword evidence="4" id="KW-1185">Reference proteome</keyword>
<protein>
    <recommendedName>
        <fullName evidence="2">Biogenesis of lysosome-related organelles complex 1 subunit 5</fullName>
    </recommendedName>
</protein>
<organism evidence="3 4">
    <name type="scientific">Paralvinella palmiformis</name>
    <dbReference type="NCBI Taxonomy" id="53620"/>
    <lineage>
        <taxon>Eukaryota</taxon>
        <taxon>Metazoa</taxon>
        <taxon>Spiralia</taxon>
        <taxon>Lophotrochozoa</taxon>
        <taxon>Annelida</taxon>
        <taxon>Polychaeta</taxon>
        <taxon>Sedentaria</taxon>
        <taxon>Canalipalpata</taxon>
        <taxon>Terebellida</taxon>
        <taxon>Terebelliformia</taxon>
        <taxon>Alvinellidae</taxon>
        <taxon>Paralvinella</taxon>
    </lineage>
</organism>
<evidence type="ECO:0000256" key="1">
    <source>
        <dbReference type="ARBA" id="ARBA00010754"/>
    </source>
</evidence>
<dbReference type="EMBL" id="JAODUP010000732">
    <property type="protein sequence ID" value="KAK2144774.1"/>
    <property type="molecule type" value="Genomic_DNA"/>
</dbReference>
<comment type="caution">
    <text evidence="3">The sequence shown here is derived from an EMBL/GenBank/DDBJ whole genome shotgun (WGS) entry which is preliminary data.</text>
</comment>
<dbReference type="PANTHER" id="PTHR31784">
    <property type="entry name" value="BIOGENESIS OF LYSOSOME-RELATED ORGANELLES COMPLEX 1 SUBUNIT 5"/>
    <property type="match status" value="1"/>
</dbReference>
<proteinExistence type="inferred from homology"/>
<dbReference type="GO" id="GO:0030133">
    <property type="term" value="C:transport vesicle"/>
    <property type="evidence" value="ECO:0007669"/>
    <property type="project" value="InterPro"/>
</dbReference>
<dbReference type="GO" id="GO:0031083">
    <property type="term" value="C:BLOC-1 complex"/>
    <property type="evidence" value="ECO:0007669"/>
    <property type="project" value="InterPro"/>
</dbReference>
<dbReference type="Proteomes" id="UP001208570">
    <property type="component" value="Unassembled WGS sequence"/>
</dbReference>
<accession>A0AAD9MVR1</accession>
<dbReference type="AlphaFoldDB" id="A0AAD9MVR1"/>
<dbReference type="Pfam" id="PF14942">
    <property type="entry name" value="Muted"/>
    <property type="match status" value="1"/>
</dbReference>